<feature type="region of interest" description="Disordered" evidence="1">
    <location>
        <begin position="26"/>
        <end position="68"/>
    </location>
</feature>
<dbReference type="AlphaFoldDB" id="A0A4C1TBB1"/>
<gene>
    <name evidence="2" type="ORF">EVAR_77849_1</name>
</gene>
<evidence type="ECO:0000313" key="2">
    <source>
        <dbReference type="EMBL" id="GBP11742.1"/>
    </source>
</evidence>
<protein>
    <submittedName>
        <fullName evidence="2">Uncharacterized protein</fullName>
    </submittedName>
</protein>
<comment type="caution">
    <text evidence="2">The sequence shown here is derived from an EMBL/GenBank/DDBJ whole genome shotgun (WGS) entry which is preliminary data.</text>
</comment>
<keyword evidence="3" id="KW-1185">Reference proteome</keyword>
<accession>A0A4C1TBB1</accession>
<feature type="compositionally biased region" description="Basic and acidic residues" evidence="1">
    <location>
        <begin position="46"/>
        <end position="57"/>
    </location>
</feature>
<name>A0A4C1TBB1_EUMVA</name>
<dbReference type="EMBL" id="BGZK01000047">
    <property type="protein sequence ID" value="GBP11742.1"/>
    <property type="molecule type" value="Genomic_DNA"/>
</dbReference>
<organism evidence="2 3">
    <name type="scientific">Eumeta variegata</name>
    <name type="common">Bagworm moth</name>
    <name type="synonym">Eumeta japonica</name>
    <dbReference type="NCBI Taxonomy" id="151549"/>
    <lineage>
        <taxon>Eukaryota</taxon>
        <taxon>Metazoa</taxon>
        <taxon>Ecdysozoa</taxon>
        <taxon>Arthropoda</taxon>
        <taxon>Hexapoda</taxon>
        <taxon>Insecta</taxon>
        <taxon>Pterygota</taxon>
        <taxon>Neoptera</taxon>
        <taxon>Endopterygota</taxon>
        <taxon>Lepidoptera</taxon>
        <taxon>Glossata</taxon>
        <taxon>Ditrysia</taxon>
        <taxon>Tineoidea</taxon>
        <taxon>Psychidae</taxon>
        <taxon>Oiketicinae</taxon>
        <taxon>Eumeta</taxon>
    </lineage>
</organism>
<evidence type="ECO:0000256" key="1">
    <source>
        <dbReference type="SAM" id="MobiDB-lite"/>
    </source>
</evidence>
<reference evidence="2 3" key="1">
    <citation type="journal article" date="2019" name="Commun. Biol.">
        <title>The bagworm genome reveals a unique fibroin gene that provides high tensile strength.</title>
        <authorList>
            <person name="Kono N."/>
            <person name="Nakamura H."/>
            <person name="Ohtoshi R."/>
            <person name="Tomita M."/>
            <person name="Numata K."/>
            <person name="Arakawa K."/>
        </authorList>
    </citation>
    <scope>NUCLEOTIDE SEQUENCE [LARGE SCALE GENOMIC DNA]</scope>
</reference>
<dbReference type="Proteomes" id="UP000299102">
    <property type="component" value="Unassembled WGS sequence"/>
</dbReference>
<evidence type="ECO:0000313" key="3">
    <source>
        <dbReference type="Proteomes" id="UP000299102"/>
    </source>
</evidence>
<sequence length="158" mass="17686">MFNFHILNALYTRIFQVYRRSSHQQSPSVEARGAGAAGCSTNTQTHSRERPAPLKRDSRSRHPFSPRGAKTRGYDFLSCAAPAVYSPSVSVEFSIRYFTVTVSYTFDSPSHFGSQLAFIGHVELSSEGEEVEEATSYRIWAMLGKIPACRATYPGWNH</sequence>
<dbReference type="OrthoDB" id="7512599at2759"/>
<proteinExistence type="predicted"/>